<sequence length="79" mass="8915">MAPWEKEIYDIFNKAAVEPSASARKALYTRWQLLFAQNLPVTPIAKPENIGAVSNKYGNYVYNLGVIPGYNPVPLIYQK</sequence>
<evidence type="ECO:0000313" key="1">
    <source>
        <dbReference type="EMBL" id="MFC6663446.1"/>
    </source>
</evidence>
<dbReference type="Gene3D" id="3.10.105.10">
    <property type="entry name" value="Dipeptide-binding Protein, Domain 3"/>
    <property type="match status" value="1"/>
</dbReference>
<gene>
    <name evidence="1" type="ORF">ACFP90_25810</name>
</gene>
<name>A0ABW1ZRW6_9DEIO</name>
<organism evidence="1 2">
    <name type="scientific">Deinococcus multiflagellatus</name>
    <dbReference type="NCBI Taxonomy" id="1656887"/>
    <lineage>
        <taxon>Bacteria</taxon>
        <taxon>Thermotogati</taxon>
        <taxon>Deinococcota</taxon>
        <taxon>Deinococci</taxon>
        <taxon>Deinococcales</taxon>
        <taxon>Deinococcaceae</taxon>
        <taxon>Deinococcus</taxon>
    </lineage>
</organism>
<evidence type="ECO:0000313" key="2">
    <source>
        <dbReference type="Proteomes" id="UP001596317"/>
    </source>
</evidence>
<protein>
    <submittedName>
        <fullName evidence="1">Uncharacterized protein</fullName>
    </submittedName>
</protein>
<dbReference type="Proteomes" id="UP001596317">
    <property type="component" value="Unassembled WGS sequence"/>
</dbReference>
<dbReference type="SUPFAM" id="SSF53850">
    <property type="entry name" value="Periplasmic binding protein-like II"/>
    <property type="match status" value="1"/>
</dbReference>
<comment type="caution">
    <text evidence="1">The sequence shown here is derived from an EMBL/GenBank/DDBJ whole genome shotgun (WGS) entry which is preliminary data.</text>
</comment>
<reference evidence="2" key="1">
    <citation type="journal article" date="2019" name="Int. J. Syst. Evol. Microbiol.">
        <title>The Global Catalogue of Microorganisms (GCM) 10K type strain sequencing project: providing services to taxonomists for standard genome sequencing and annotation.</title>
        <authorList>
            <consortium name="The Broad Institute Genomics Platform"/>
            <consortium name="The Broad Institute Genome Sequencing Center for Infectious Disease"/>
            <person name="Wu L."/>
            <person name="Ma J."/>
        </authorList>
    </citation>
    <scope>NUCLEOTIDE SEQUENCE [LARGE SCALE GENOMIC DNA]</scope>
    <source>
        <strain evidence="2">CCUG 63830</strain>
    </source>
</reference>
<dbReference type="EMBL" id="JBHSWB010000003">
    <property type="protein sequence ID" value="MFC6663446.1"/>
    <property type="molecule type" value="Genomic_DNA"/>
</dbReference>
<dbReference type="Gene3D" id="3.40.190.10">
    <property type="entry name" value="Periplasmic binding protein-like II"/>
    <property type="match status" value="1"/>
</dbReference>
<proteinExistence type="predicted"/>
<keyword evidence="2" id="KW-1185">Reference proteome</keyword>
<accession>A0ABW1ZRW6</accession>
<dbReference type="RefSeq" id="WP_380059193.1">
    <property type="nucleotide sequence ID" value="NZ_JBHSWB010000003.1"/>
</dbReference>